<accession>A0A6J7A1V6</accession>
<dbReference type="InterPro" id="IPR050071">
    <property type="entry name" value="Dehydroquinate_synthase"/>
</dbReference>
<keyword evidence="5" id="KW-0520">NAD</keyword>
<comment type="cofactor">
    <cofactor evidence="1">
        <name>NAD(+)</name>
        <dbReference type="ChEBI" id="CHEBI:57540"/>
    </cofactor>
</comment>
<dbReference type="Gene3D" id="1.20.1090.10">
    <property type="entry name" value="Dehydroquinate synthase-like - alpha domain"/>
    <property type="match status" value="1"/>
</dbReference>
<proteinExistence type="predicted"/>
<evidence type="ECO:0000313" key="13">
    <source>
        <dbReference type="EMBL" id="CAB5029393.1"/>
    </source>
</evidence>
<dbReference type="CDD" id="cd08195">
    <property type="entry name" value="DHQS"/>
    <property type="match status" value="1"/>
</dbReference>
<dbReference type="Gene3D" id="3.40.50.1970">
    <property type="match status" value="1"/>
</dbReference>
<dbReference type="Pfam" id="PF01761">
    <property type="entry name" value="DHQ_synthase"/>
    <property type="match status" value="1"/>
</dbReference>
<evidence type="ECO:0000256" key="8">
    <source>
        <dbReference type="ARBA" id="ARBA00023285"/>
    </source>
</evidence>
<protein>
    <submittedName>
        <fullName evidence="11">Unannotated protein</fullName>
    </submittedName>
</protein>
<dbReference type="PANTHER" id="PTHR43622">
    <property type="entry name" value="3-DEHYDROQUINATE SYNTHASE"/>
    <property type="match status" value="1"/>
</dbReference>
<keyword evidence="6" id="KW-0057">Aromatic amino acid biosynthesis</keyword>
<dbReference type="AlphaFoldDB" id="A0A6J7A1V6"/>
<dbReference type="InterPro" id="IPR030960">
    <property type="entry name" value="DHQS/DOIS_N"/>
</dbReference>
<dbReference type="GO" id="GO:0003856">
    <property type="term" value="F:3-dehydroquinate synthase activity"/>
    <property type="evidence" value="ECO:0007669"/>
    <property type="project" value="TreeGrafter"/>
</dbReference>
<dbReference type="PANTHER" id="PTHR43622:SF7">
    <property type="entry name" value="3-DEHYDROQUINATE SYNTHASE, CHLOROPLASTIC"/>
    <property type="match status" value="1"/>
</dbReference>
<organism evidence="11">
    <name type="scientific">freshwater metagenome</name>
    <dbReference type="NCBI Taxonomy" id="449393"/>
    <lineage>
        <taxon>unclassified sequences</taxon>
        <taxon>metagenomes</taxon>
        <taxon>ecological metagenomes</taxon>
    </lineage>
</organism>
<evidence type="ECO:0000313" key="11">
    <source>
        <dbReference type="EMBL" id="CAB4826877.1"/>
    </source>
</evidence>
<evidence type="ECO:0000256" key="7">
    <source>
        <dbReference type="ARBA" id="ARBA00023239"/>
    </source>
</evidence>
<evidence type="ECO:0000313" key="12">
    <source>
        <dbReference type="EMBL" id="CAB4883451.1"/>
    </source>
</evidence>
<dbReference type="EMBL" id="CAFBLT010000003">
    <property type="protein sequence ID" value="CAB4883451.1"/>
    <property type="molecule type" value="Genomic_DNA"/>
</dbReference>
<evidence type="ECO:0000259" key="9">
    <source>
        <dbReference type="Pfam" id="PF01761"/>
    </source>
</evidence>
<feature type="domain" description="3-dehydroquinate synthase C-terminal" evidence="10">
    <location>
        <begin position="202"/>
        <end position="323"/>
    </location>
</feature>
<sequence length="359" mass="37557">MNTVTVEVMPRPYKVEIGEGARRDLGAMVKKESPKAQLAVVVTQASLIDLGVLRDIDPGITCEVLTIGEGEDAKSLATIEALSRSFVQMGLSRHDIIIGVGGGLVSDVAGFAAATFHRGVDYLSVSTTLLGQIDAAIGGKTGVNLPEGKNLIGAFSQPVGVIADTELLATLPEREWACGRGEMAKYAFLGRGTPSLEILSLDLDDQVERCVAIKAAVVAVDEREAGARMTLNYGHTLAHALEAVGLAERAQGLATTTSALVHGEAVAIGLVFASELAHRLGRIDQERVALHHQLIEGFGLRGSLPPGLSAEELVATMARDKKAHHDLTFVLDGPNGVEPVSGLDPGVVLATLKEMGANA</sequence>
<reference evidence="11" key="1">
    <citation type="submission" date="2020-05" db="EMBL/GenBank/DDBJ databases">
        <authorList>
            <person name="Chiriac C."/>
            <person name="Salcher M."/>
            <person name="Ghai R."/>
            <person name="Kavagutti S V."/>
        </authorList>
    </citation>
    <scope>NUCLEOTIDE SEQUENCE</scope>
</reference>
<evidence type="ECO:0000256" key="5">
    <source>
        <dbReference type="ARBA" id="ARBA00023027"/>
    </source>
</evidence>
<keyword evidence="7" id="KW-0456">Lyase</keyword>
<dbReference type="GO" id="GO:0046872">
    <property type="term" value="F:metal ion binding"/>
    <property type="evidence" value="ECO:0007669"/>
    <property type="project" value="UniProtKB-KW"/>
</dbReference>
<evidence type="ECO:0000256" key="3">
    <source>
        <dbReference type="ARBA" id="ARBA00022605"/>
    </source>
</evidence>
<evidence type="ECO:0000259" key="10">
    <source>
        <dbReference type="Pfam" id="PF24621"/>
    </source>
</evidence>
<dbReference type="InterPro" id="IPR030963">
    <property type="entry name" value="DHQ_synth_fam"/>
</dbReference>
<keyword evidence="3" id="KW-0028">Amino-acid biosynthesis</keyword>
<dbReference type="GO" id="GO:0009073">
    <property type="term" value="P:aromatic amino acid family biosynthetic process"/>
    <property type="evidence" value="ECO:0007669"/>
    <property type="project" value="UniProtKB-KW"/>
</dbReference>
<comment type="cofactor">
    <cofactor evidence="2">
        <name>Co(2+)</name>
        <dbReference type="ChEBI" id="CHEBI:48828"/>
    </cofactor>
</comment>
<dbReference type="Pfam" id="PF24621">
    <property type="entry name" value="DHQS_C"/>
    <property type="match status" value="1"/>
</dbReference>
<dbReference type="InterPro" id="IPR056179">
    <property type="entry name" value="DHQS_C"/>
</dbReference>
<keyword evidence="4" id="KW-0479">Metal-binding</keyword>
<evidence type="ECO:0000256" key="1">
    <source>
        <dbReference type="ARBA" id="ARBA00001911"/>
    </source>
</evidence>
<evidence type="ECO:0000256" key="2">
    <source>
        <dbReference type="ARBA" id="ARBA00001941"/>
    </source>
</evidence>
<dbReference type="EMBL" id="CAFABE010000031">
    <property type="protein sequence ID" value="CAB4826877.1"/>
    <property type="molecule type" value="Genomic_DNA"/>
</dbReference>
<gene>
    <name evidence="11" type="ORF">UFOPK3164_00820</name>
    <name evidence="12" type="ORF">UFOPK3427_01762</name>
    <name evidence="13" type="ORF">UFOPK4112_01480</name>
</gene>
<dbReference type="PIRSF" id="PIRSF001455">
    <property type="entry name" value="DHQ_synth"/>
    <property type="match status" value="1"/>
</dbReference>
<dbReference type="SUPFAM" id="SSF56796">
    <property type="entry name" value="Dehydroquinate synthase-like"/>
    <property type="match status" value="1"/>
</dbReference>
<name>A0A6J7A1V6_9ZZZZ</name>
<feature type="domain" description="3-dehydroquinate synthase N-terminal" evidence="9">
    <location>
        <begin position="65"/>
        <end position="176"/>
    </location>
</feature>
<evidence type="ECO:0000256" key="4">
    <source>
        <dbReference type="ARBA" id="ARBA00022723"/>
    </source>
</evidence>
<keyword evidence="8" id="KW-0170">Cobalt</keyword>
<dbReference type="EMBL" id="CAFBPM010000017">
    <property type="protein sequence ID" value="CAB5029393.1"/>
    <property type="molecule type" value="Genomic_DNA"/>
</dbReference>
<evidence type="ECO:0000256" key="6">
    <source>
        <dbReference type="ARBA" id="ARBA00023141"/>
    </source>
</evidence>
<dbReference type="GO" id="GO:0008652">
    <property type="term" value="P:amino acid biosynthetic process"/>
    <property type="evidence" value="ECO:0007669"/>
    <property type="project" value="UniProtKB-KW"/>
</dbReference>